<gene>
    <name evidence="3" type="ORF">EDC38_2290</name>
</gene>
<evidence type="ECO:0000313" key="4">
    <source>
        <dbReference type="Proteomes" id="UP000273643"/>
    </source>
</evidence>
<name>A0A3N1NPI4_9GAMM</name>
<protein>
    <recommendedName>
        <fullName evidence="5">DUF4124 domain-containing protein</fullName>
    </recommendedName>
</protein>
<comment type="caution">
    <text evidence="3">The sequence shown here is derived from an EMBL/GenBank/DDBJ whole genome shotgun (WGS) entry which is preliminary data.</text>
</comment>
<sequence>MRKSMLWFSVSCLLGLASLAQAQEKVYYRYTNDEGVQVLEDRIPPKYVPRGYEVVSMYGEVLRTVPPAPSDEELEAEARERQARQEREAYEQELKRRYSTVKDIEDAKRRSLAELQGNISILESNLSNVRLQIRDLESRAARLERSGQEVPESVLVNLGTLKTEVQEIQAQIRHRQEEYDEVADKFDQDIEAFAEIRAAEGRR</sequence>
<evidence type="ECO:0000256" key="1">
    <source>
        <dbReference type="SAM" id="Coils"/>
    </source>
</evidence>
<evidence type="ECO:0008006" key="5">
    <source>
        <dbReference type="Google" id="ProtNLM"/>
    </source>
</evidence>
<keyword evidence="4" id="KW-1185">Reference proteome</keyword>
<keyword evidence="2" id="KW-0732">Signal</keyword>
<feature type="signal peptide" evidence="2">
    <location>
        <begin position="1"/>
        <end position="22"/>
    </location>
</feature>
<feature type="chain" id="PRO_5018091838" description="DUF4124 domain-containing protein" evidence="2">
    <location>
        <begin position="23"/>
        <end position="203"/>
    </location>
</feature>
<dbReference type="Gene3D" id="1.20.58.2220">
    <property type="entry name" value="Formin, FH2 domain"/>
    <property type="match status" value="1"/>
</dbReference>
<evidence type="ECO:0000313" key="3">
    <source>
        <dbReference type="EMBL" id="ROQ21664.1"/>
    </source>
</evidence>
<keyword evidence="1" id="KW-0175">Coiled coil</keyword>
<accession>A0A3N1NPI4</accession>
<dbReference type="OrthoDB" id="6080407at2"/>
<reference evidence="3 4" key="1">
    <citation type="submission" date="2018-11" db="EMBL/GenBank/DDBJ databases">
        <title>Genomic Encyclopedia of Type Strains, Phase IV (KMG-IV): sequencing the most valuable type-strain genomes for metagenomic binning, comparative biology and taxonomic classification.</title>
        <authorList>
            <person name="Goeker M."/>
        </authorList>
    </citation>
    <scope>NUCLEOTIDE SEQUENCE [LARGE SCALE GENOMIC DNA]</scope>
    <source>
        <strain evidence="3 4">DSM 16974</strain>
    </source>
</reference>
<dbReference type="InterPro" id="IPR042201">
    <property type="entry name" value="FH2_Formin_sf"/>
</dbReference>
<evidence type="ECO:0000256" key="2">
    <source>
        <dbReference type="SAM" id="SignalP"/>
    </source>
</evidence>
<organism evidence="3 4">
    <name type="scientific">Marinimicrobium koreense</name>
    <dbReference type="NCBI Taxonomy" id="306545"/>
    <lineage>
        <taxon>Bacteria</taxon>
        <taxon>Pseudomonadati</taxon>
        <taxon>Pseudomonadota</taxon>
        <taxon>Gammaproteobacteria</taxon>
        <taxon>Cellvibrionales</taxon>
        <taxon>Cellvibrionaceae</taxon>
        <taxon>Marinimicrobium</taxon>
    </lineage>
</organism>
<dbReference type="EMBL" id="RJUK01000001">
    <property type="protein sequence ID" value="ROQ21664.1"/>
    <property type="molecule type" value="Genomic_DNA"/>
</dbReference>
<proteinExistence type="predicted"/>
<dbReference type="Proteomes" id="UP000273643">
    <property type="component" value="Unassembled WGS sequence"/>
</dbReference>
<dbReference type="RefSeq" id="WP_123638612.1">
    <property type="nucleotide sequence ID" value="NZ_RJUK01000001.1"/>
</dbReference>
<dbReference type="AlphaFoldDB" id="A0A3N1NPI4"/>
<feature type="coiled-coil region" evidence="1">
    <location>
        <begin position="73"/>
        <end position="185"/>
    </location>
</feature>